<reference evidence="1" key="1">
    <citation type="journal article" date="2020" name="Nature">
        <title>Giant virus diversity and host interactions through global metagenomics.</title>
        <authorList>
            <person name="Schulz F."/>
            <person name="Roux S."/>
            <person name="Paez-Espino D."/>
            <person name="Jungbluth S."/>
            <person name="Walsh D.A."/>
            <person name="Denef V.J."/>
            <person name="McMahon K.D."/>
            <person name="Konstantinidis K.T."/>
            <person name="Eloe-Fadrosh E.A."/>
            <person name="Kyrpides N.C."/>
            <person name="Woyke T."/>
        </authorList>
    </citation>
    <scope>NUCLEOTIDE SEQUENCE</scope>
    <source>
        <strain evidence="1">GVMAG-M-3300009159-65</strain>
    </source>
</reference>
<accession>A0A6C0EV02</accession>
<organism evidence="1">
    <name type="scientific">viral metagenome</name>
    <dbReference type="NCBI Taxonomy" id="1070528"/>
    <lineage>
        <taxon>unclassified sequences</taxon>
        <taxon>metagenomes</taxon>
        <taxon>organismal metagenomes</taxon>
    </lineage>
</organism>
<proteinExistence type="predicted"/>
<protein>
    <submittedName>
        <fullName evidence="1">Uncharacterized protein</fullName>
    </submittedName>
</protein>
<name>A0A6C0EV02_9ZZZZ</name>
<evidence type="ECO:0000313" key="1">
    <source>
        <dbReference type="EMBL" id="QHT32129.1"/>
    </source>
</evidence>
<sequence>MNVPNESNIDNSIDEDLTEKINKIMNETTYFNSSTVNMVNIYFFYCVNHSLEQYTKVVVPLKLGVLNKDELLATILKYRTSDGRRFNVSGIYSYQFTQDITTFLKESSLSMNEYSQVEEITFKPMIELFQHHSSIFILLNNEKMKNTKKLYDSKPKRKTMKI</sequence>
<dbReference type="EMBL" id="MN738931">
    <property type="protein sequence ID" value="QHT32129.1"/>
    <property type="molecule type" value="Genomic_DNA"/>
</dbReference>
<dbReference type="AlphaFoldDB" id="A0A6C0EV02"/>